<dbReference type="Pfam" id="PF17921">
    <property type="entry name" value="Integrase_H2C2"/>
    <property type="match status" value="1"/>
</dbReference>
<dbReference type="InterPro" id="IPR012337">
    <property type="entry name" value="RNaseH-like_sf"/>
</dbReference>
<dbReference type="InterPro" id="IPR001584">
    <property type="entry name" value="Integrase_cat-core"/>
</dbReference>
<dbReference type="GO" id="GO:0003964">
    <property type="term" value="F:RNA-directed DNA polymerase activity"/>
    <property type="evidence" value="ECO:0007669"/>
    <property type="project" value="UniProtKB-EC"/>
</dbReference>
<gene>
    <name evidence="5" type="primary">LOC100902058</name>
</gene>
<evidence type="ECO:0000313" key="5">
    <source>
        <dbReference type="RefSeq" id="XP_003741052.1"/>
    </source>
</evidence>
<proteinExistence type="predicted"/>
<dbReference type="InterPro" id="IPR036397">
    <property type="entry name" value="RNaseH_sf"/>
</dbReference>
<feature type="compositionally biased region" description="Basic and acidic residues" evidence="2">
    <location>
        <begin position="216"/>
        <end position="235"/>
    </location>
</feature>
<evidence type="ECO:0000256" key="1">
    <source>
        <dbReference type="ARBA" id="ARBA00012493"/>
    </source>
</evidence>
<dbReference type="Pfam" id="PF00665">
    <property type="entry name" value="rve"/>
    <property type="match status" value="1"/>
</dbReference>
<sequence>MGTRKDNCENLRPLLKWLQGSGPMPEQLWRTDPSESAIAHGAIFGGHRVLVPLTCRPQVLEELREGHFGSDKMKELALRYIWWDTINKDIEELAKQCATCAQFAKQPSKSYHPWENTEQPFDRIHCDYAGPIEGRYLFSFVDAQTKWLEVMVSKSKTSLTSLNHLREIIARLGLPRVIVTDNDPTAASSEFNKFCQANGILHKASPPYHPASNGQVERHAQTTKQALKEIRAEGD</sequence>
<dbReference type="PROSITE" id="PS50994">
    <property type="entry name" value="INTEGRASE"/>
    <property type="match status" value="1"/>
</dbReference>
<dbReference type="Gene3D" id="3.30.420.10">
    <property type="entry name" value="Ribonuclease H-like superfamily/Ribonuclease H"/>
    <property type="match status" value="1"/>
</dbReference>
<name>A0AAJ6VX45_9ACAR</name>
<dbReference type="EC" id="2.7.7.49" evidence="1"/>
<feature type="region of interest" description="Disordered" evidence="2">
    <location>
        <begin position="211"/>
        <end position="235"/>
    </location>
</feature>
<dbReference type="Proteomes" id="UP000694867">
    <property type="component" value="Unplaced"/>
</dbReference>
<dbReference type="InterPro" id="IPR050951">
    <property type="entry name" value="Retrovirus_Pol_polyprotein"/>
</dbReference>
<dbReference type="RefSeq" id="XP_003741052.1">
    <property type="nucleotide sequence ID" value="XM_003741004.1"/>
</dbReference>
<protein>
    <recommendedName>
        <fullName evidence="1">RNA-directed DNA polymerase</fullName>
        <ecNumber evidence="1">2.7.7.49</ecNumber>
    </recommendedName>
</protein>
<reference evidence="5" key="1">
    <citation type="submission" date="2025-08" db="UniProtKB">
        <authorList>
            <consortium name="RefSeq"/>
        </authorList>
    </citation>
    <scope>IDENTIFICATION</scope>
</reference>
<accession>A0AAJ6VX45</accession>
<evidence type="ECO:0000259" key="3">
    <source>
        <dbReference type="PROSITE" id="PS50994"/>
    </source>
</evidence>
<dbReference type="KEGG" id="goe:100902058"/>
<dbReference type="PANTHER" id="PTHR37984">
    <property type="entry name" value="PROTEIN CBG26694"/>
    <property type="match status" value="1"/>
</dbReference>
<dbReference type="AlphaFoldDB" id="A0AAJ6VX45"/>
<dbReference type="GO" id="GO:0003676">
    <property type="term" value="F:nucleic acid binding"/>
    <property type="evidence" value="ECO:0007669"/>
    <property type="project" value="InterPro"/>
</dbReference>
<dbReference type="GeneID" id="100902058"/>
<dbReference type="GO" id="GO:0015074">
    <property type="term" value="P:DNA integration"/>
    <property type="evidence" value="ECO:0007669"/>
    <property type="project" value="InterPro"/>
</dbReference>
<evidence type="ECO:0000313" key="4">
    <source>
        <dbReference type="Proteomes" id="UP000694867"/>
    </source>
</evidence>
<dbReference type="InterPro" id="IPR041588">
    <property type="entry name" value="Integrase_H2C2"/>
</dbReference>
<evidence type="ECO:0000256" key="2">
    <source>
        <dbReference type="SAM" id="MobiDB-lite"/>
    </source>
</evidence>
<keyword evidence="4" id="KW-1185">Reference proteome</keyword>
<dbReference type="Gene3D" id="1.10.340.70">
    <property type="match status" value="1"/>
</dbReference>
<dbReference type="PANTHER" id="PTHR37984:SF5">
    <property type="entry name" value="PROTEIN NYNRIN-LIKE"/>
    <property type="match status" value="1"/>
</dbReference>
<organism evidence="4 5">
    <name type="scientific">Galendromus occidentalis</name>
    <name type="common">western predatory mite</name>
    <dbReference type="NCBI Taxonomy" id="34638"/>
    <lineage>
        <taxon>Eukaryota</taxon>
        <taxon>Metazoa</taxon>
        <taxon>Ecdysozoa</taxon>
        <taxon>Arthropoda</taxon>
        <taxon>Chelicerata</taxon>
        <taxon>Arachnida</taxon>
        <taxon>Acari</taxon>
        <taxon>Parasitiformes</taxon>
        <taxon>Mesostigmata</taxon>
        <taxon>Gamasina</taxon>
        <taxon>Phytoseioidea</taxon>
        <taxon>Phytoseiidae</taxon>
        <taxon>Typhlodrominae</taxon>
        <taxon>Galendromus</taxon>
    </lineage>
</organism>
<feature type="domain" description="Integrase catalytic" evidence="3">
    <location>
        <begin position="116"/>
        <end position="235"/>
    </location>
</feature>
<dbReference type="SUPFAM" id="SSF53098">
    <property type="entry name" value="Ribonuclease H-like"/>
    <property type="match status" value="1"/>
</dbReference>